<dbReference type="InterPro" id="IPR000305">
    <property type="entry name" value="GIY-YIG_endonuc"/>
</dbReference>
<name>A0A2A4GAN7_9FLAO</name>
<accession>A0A2A4GAN7</accession>
<keyword evidence="4" id="KW-1185">Reference proteome</keyword>
<sequence length="79" mass="9499">MEYVVYILFSEKLNKYYVGYTNDLSERIERHNTSRSKYTSRGIPWKLLKVYPCKDRSEAVQLEKVIKGKGARRYMEDKK</sequence>
<dbReference type="AlphaFoldDB" id="A0A2A4GAN7"/>
<dbReference type="InterPro" id="IPR035901">
    <property type="entry name" value="GIY-YIG_endonuc_sf"/>
</dbReference>
<dbReference type="OrthoDB" id="1495241at2"/>
<reference evidence="3 4" key="1">
    <citation type="submission" date="2017-04" db="EMBL/GenBank/DDBJ databases">
        <title>A new member of the family Flavobacteriaceae isolated from ascidians.</title>
        <authorList>
            <person name="Chen L."/>
        </authorList>
    </citation>
    <scope>NUCLEOTIDE SEQUENCE [LARGE SCALE GENOMIC DNA]</scope>
    <source>
        <strain evidence="3 4">HQA918</strain>
    </source>
</reference>
<dbReference type="PANTHER" id="PTHR34477">
    <property type="entry name" value="UPF0213 PROTEIN YHBQ"/>
    <property type="match status" value="1"/>
</dbReference>
<evidence type="ECO:0000313" key="3">
    <source>
        <dbReference type="EMBL" id="PCE64812.1"/>
    </source>
</evidence>
<evidence type="ECO:0000313" key="4">
    <source>
        <dbReference type="Proteomes" id="UP000219559"/>
    </source>
</evidence>
<dbReference type="PANTHER" id="PTHR34477:SF1">
    <property type="entry name" value="UPF0213 PROTEIN YHBQ"/>
    <property type="match status" value="1"/>
</dbReference>
<evidence type="ECO:0000256" key="1">
    <source>
        <dbReference type="ARBA" id="ARBA00007435"/>
    </source>
</evidence>
<dbReference type="PROSITE" id="PS50164">
    <property type="entry name" value="GIY_YIG"/>
    <property type="match status" value="1"/>
</dbReference>
<dbReference type="EMBL" id="NBWU01000002">
    <property type="protein sequence ID" value="PCE64812.1"/>
    <property type="molecule type" value="Genomic_DNA"/>
</dbReference>
<protein>
    <submittedName>
        <fullName evidence="3">Excinuclease ABC subunit C</fullName>
    </submittedName>
</protein>
<dbReference type="Gene3D" id="3.40.1440.10">
    <property type="entry name" value="GIY-YIG endonuclease"/>
    <property type="match status" value="1"/>
</dbReference>
<comment type="caution">
    <text evidence="3">The sequence shown here is derived from an EMBL/GenBank/DDBJ whole genome shotgun (WGS) entry which is preliminary data.</text>
</comment>
<feature type="domain" description="GIY-YIG" evidence="2">
    <location>
        <begin position="1"/>
        <end position="79"/>
    </location>
</feature>
<organism evidence="3 4">
    <name type="scientific">Sediminicola luteus</name>
    <dbReference type="NCBI Taxonomy" id="319238"/>
    <lineage>
        <taxon>Bacteria</taxon>
        <taxon>Pseudomonadati</taxon>
        <taxon>Bacteroidota</taxon>
        <taxon>Flavobacteriia</taxon>
        <taxon>Flavobacteriales</taxon>
        <taxon>Flavobacteriaceae</taxon>
        <taxon>Sediminicola</taxon>
    </lineage>
</organism>
<dbReference type="CDD" id="cd10449">
    <property type="entry name" value="GIY-YIG_SLX1_like"/>
    <property type="match status" value="1"/>
</dbReference>
<dbReference type="Proteomes" id="UP000219559">
    <property type="component" value="Unassembled WGS sequence"/>
</dbReference>
<dbReference type="SUPFAM" id="SSF82771">
    <property type="entry name" value="GIY-YIG endonuclease"/>
    <property type="match status" value="1"/>
</dbReference>
<comment type="similarity">
    <text evidence="1">Belongs to the UPF0213 family.</text>
</comment>
<dbReference type="InterPro" id="IPR050190">
    <property type="entry name" value="UPF0213_domain"/>
</dbReference>
<proteinExistence type="inferred from homology"/>
<dbReference type="RefSeq" id="WP_097440091.1">
    <property type="nucleotide sequence ID" value="NZ_KZ300476.1"/>
</dbReference>
<dbReference type="Pfam" id="PF01541">
    <property type="entry name" value="GIY-YIG"/>
    <property type="match status" value="1"/>
</dbReference>
<evidence type="ECO:0000259" key="2">
    <source>
        <dbReference type="PROSITE" id="PS50164"/>
    </source>
</evidence>
<gene>
    <name evidence="3" type="ORF">B7P33_06480</name>
</gene>